<dbReference type="InterPro" id="IPR038312">
    <property type="entry name" value="DUF5063_sf"/>
</dbReference>
<proteinExistence type="predicted"/>
<dbReference type="EMBL" id="JAUJWU010000002">
    <property type="protein sequence ID" value="MDN7245549.1"/>
    <property type="molecule type" value="Genomic_DNA"/>
</dbReference>
<protein>
    <submittedName>
        <fullName evidence="1">DUF5063 domain-containing protein</fullName>
    </submittedName>
</protein>
<evidence type="ECO:0000313" key="1">
    <source>
        <dbReference type="EMBL" id="MDN7245549.1"/>
    </source>
</evidence>
<dbReference type="Pfam" id="PF16702">
    <property type="entry name" value="DUF5063"/>
    <property type="match status" value="1"/>
</dbReference>
<sequence length="149" mass="17235">MVSKEVEEFRIAAAAYCDFIDSCSSFDDKETLIKLLSLVSRLYTEAFELPEVELEGEHTIDVDFPLPEVIFQKHNVYKEIFNPYHDTIPVNGCLDDDITDIYSDIKNGLLLYEQGHDAEAVWEWKFSFEVHWGEHATSAIRALHSINYQ</sequence>
<dbReference type="InterPro" id="IPR032025">
    <property type="entry name" value="DUF5063"/>
</dbReference>
<dbReference type="Gene3D" id="1.20.120.1550">
    <property type="entry name" value="Protein of unknown function DUF5063"/>
    <property type="match status" value="1"/>
</dbReference>
<organism evidence="1 2">
    <name type="scientific">Planococcus shenhongbingii</name>
    <dbReference type="NCBI Taxonomy" id="3058398"/>
    <lineage>
        <taxon>Bacteria</taxon>
        <taxon>Bacillati</taxon>
        <taxon>Bacillota</taxon>
        <taxon>Bacilli</taxon>
        <taxon>Bacillales</taxon>
        <taxon>Caryophanaceae</taxon>
        <taxon>Planococcus</taxon>
    </lineage>
</organism>
<dbReference type="RefSeq" id="WP_301856178.1">
    <property type="nucleotide sequence ID" value="NZ_JAUJWU010000002.1"/>
</dbReference>
<gene>
    <name evidence="1" type="ORF">QWY13_08545</name>
</gene>
<evidence type="ECO:0000313" key="2">
    <source>
        <dbReference type="Proteomes" id="UP001172142"/>
    </source>
</evidence>
<dbReference type="Proteomes" id="UP001172142">
    <property type="component" value="Unassembled WGS sequence"/>
</dbReference>
<comment type="caution">
    <text evidence="1">The sequence shown here is derived from an EMBL/GenBank/DDBJ whole genome shotgun (WGS) entry which is preliminary data.</text>
</comment>
<accession>A0ABT8NCF1</accession>
<name>A0ABT8NCF1_9BACL</name>
<keyword evidence="2" id="KW-1185">Reference proteome</keyword>
<reference evidence="1 2" key="1">
    <citation type="submission" date="2023-07" db="EMBL/GenBank/DDBJ databases">
        <title>Novel species in genus Planococcus.</title>
        <authorList>
            <person name="Ning S."/>
        </authorList>
    </citation>
    <scope>NUCLEOTIDE SEQUENCE [LARGE SCALE GENOMIC DNA]</scope>
    <source>
        <strain evidence="1 2">N017</strain>
    </source>
</reference>